<dbReference type="EC" id="4.6.1.13" evidence="2"/>
<dbReference type="InterPro" id="IPR017946">
    <property type="entry name" value="PLC-like_Pdiesterase_TIM-brl"/>
</dbReference>
<evidence type="ECO:0000259" key="6">
    <source>
        <dbReference type="SMART" id="SM00148"/>
    </source>
</evidence>
<dbReference type="OrthoDB" id="7021323at2"/>
<gene>
    <name evidence="7" type="ORF">BK659_07570</name>
</gene>
<evidence type="ECO:0000256" key="5">
    <source>
        <dbReference type="ARBA" id="ARBA00030782"/>
    </source>
</evidence>
<dbReference type="EMBL" id="MOBJ01000006">
    <property type="protein sequence ID" value="RON09772.1"/>
    <property type="molecule type" value="Genomic_DNA"/>
</dbReference>
<sequence length="284" mass="32231">MTNAHYRATRNWMSSSPGIDTLTLGQIIWPGAHNSGMDWRLPQPLYDSVISNWILCQNQDFLWQLRNGARALDLRFVNAQSGFRTFHGHVLGRSLKELVSAVNAFLNENPDEFIILDLHQLEGTGDVNFDYKSFNQALLSGLESRLVPWENRHHTVQQLKTNKRRRVVVAASYHPDLDGRYFWAGIHHEWAGEAIVNTADISRHIGNVLKAPPMNSPWSLSVTSYIPLKGPAKLTKELNDWFFPGGGLIEYASIINVDFFDESEIVAYCAMATDRVAENQALRR</sequence>
<evidence type="ECO:0000313" key="8">
    <source>
        <dbReference type="Proteomes" id="UP000286071"/>
    </source>
</evidence>
<dbReference type="Gene3D" id="3.20.20.190">
    <property type="entry name" value="Phosphatidylinositol (PI) phosphodiesterase"/>
    <property type="match status" value="1"/>
</dbReference>
<dbReference type="PANTHER" id="PTHR13593">
    <property type="match status" value="1"/>
</dbReference>
<dbReference type="RefSeq" id="WP_148050420.1">
    <property type="nucleotide sequence ID" value="NZ_MOBJ01000006.1"/>
</dbReference>
<reference evidence="7 8" key="1">
    <citation type="submission" date="2016-10" db="EMBL/GenBank/DDBJ databases">
        <title>Comparative genome analysis of multiple Pseudomonas spp. focuses on biocontrol and plant growth promoting traits.</title>
        <authorList>
            <person name="Tao X.-Y."/>
            <person name="Taylor C.G."/>
        </authorList>
    </citation>
    <scope>NUCLEOTIDE SEQUENCE [LARGE SCALE GENOMIC DNA]</scope>
    <source>
        <strain evidence="7 8">48H11</strain>
    </source>
</reference>
<evidence type="ECO:0000256" key="3">
    <source>
        <dbReference type="ARBA" id="ARBA00019758"/>
    </source>
</evidence>
<proteinExistence type="predicted"/>
<name>A0A423H9C9_9PSED</name>
<dbReference type="CDD" id="cd08557">
    <property type="entry name" value="PI-PLCc_bacteria_like"/>
    <property type="match status" value="1"/>
</dbReference>
<dbReference type="InterPro" id="IPR000909">
    <property type="entry name" value="PLipase_C_PInositol-sp_X_dom"/>
</dbReference>
<evidence type="ECO:0000256" key="1">
    <source>
        <dbReference type="ARBA" id="ARBA00001316"/>
    </source>
</evidence>
<comment type="catalytic activity">
    <reaction evidence="1">
        <text>a 1,2-diacyl-sn-glycero-3-phospho-(1D-myo-inositol) = 1D-myo-inositol 1,2-cyclic phosphate + a 1,2-diacyl-sn-glycerol</text>
        <dbReference type="Rhea" id="RHEA:17093"/>
        <dbReference type="ChEBI" id="CHEBI:17815"/>
        <dbReference type="ChEBI" id="CHEBI:57880"/>
        <dbReference type="ChEBI" id="CHEBI:58484"/>
        <dbReference type="EC" id="4.6.1.13"/>
    </reaction>
</comment>
<dbReference type="GO" id="GO:0004436">
    <property type="term" value="F:phosphatidylinositol diacylglycerol-lyase activity"/>
    <property type="evidence" value="ECO:0007669"/>
    <property type="project" value="UniProtKB-EC"/>
</dbReference>
<dbReference type="AlphaFoldDB" id="A0A423H9C9"/>
<evidence type="ECO:0000256" key="2">
    <source>
        <dbReference type="ARBA" id="ARBA00012581"/>
    </source>
</evidence>
<evidence type="ECO:0000256" key="4">
    <source>
        <dbReference type="ARBA" id="ARBA00030474"/>
    </source>
</evidence>
<dbReference type="PANTHER" id="PTHR13593:SF113">
    <property type="entry name" value="SI:DKEY-266F7.9"/>
    <property type="match status" value="1"/>
</dbReference>
<comment type="caution">
    <text evidence="7">The sequence shown here is derived from an EMBL/GenBank/DDBJ whole genome shotgun (WGS) entry which is preliminary data.</text>
</comment>
<dbReference type="SMART" id="SM00148">
    <property type="entry name" value="PLCXc"/>
    <property type="match status" value="1"/>
</dbReference>
<dbReference type="GO" id="GO:0006629">
    <property type="term" value="P:lipid metabolic process"/>
    <property type="evidence" value="ECO:0007669"/>
    <property type="project" value="InterPro"/>
</dbReference>
<organism evidence="7 8">
    <name type="scientific">Pseudomonas brassicacearum</name>
    <dbReference type="NCBI Taxonomy" id="930166"/>
    <lineage>
        <taxon>Bacteria</taxon>
        <taxon>Pseudomonadati</taxon>
        <taxon>Pseudomonadota</taxon>
        <taxon>Gammaproteobacteria</taxon>
        <taxon>Pseudomonadales</taxon>
        <taxon>Pseudomonadaceae</taxon>
        <taxon>Pseudomonas</taxon>
    </lineage>
</organism>
<dbReference type="GO" id="GO:0008081">
    <property type="term" value="F:phosphoric diester hydrolase activity"/>
    <property type="evidence" value="ECO:0007669"/>
    <property type="project" value="InterPro"/>
</dbReference>
<evidence type="ECO:0000313" key="7">
    <source>
        <dbReference type="EMBL" id="RON09772.1"/>
    </source>
</evidence>
<dbReference type="Proteomes" id="UP000286071">
    <property type="component" value="Unassembled WGS sequence"/>
</dbReference>
<dbReference type="PROSITE" id="PS50007">
    <property type="entry name" value="PIPLC_X_DOMAIN"/>
    <property type="match status" value="1"/>
</dbReference>
<dbReference type="SUPFAM" id="SSF51695">
    <property type="entry name" value="PLC-like phosphodiesterases"/>
    <property type="match status" value="1"/>
</dbReference>
<accession>A0A423H9C9</accession>
<feature type="domain" description="Phosphatidylinositol-specific phospholipase C X" evidence="6">
    <location>
        <begin position="18"/>
        <end position="171"/>
    </location>
</feature>
<dbReference type="InterPro" id="IPR051057">
    <property type="entry name" value="PI-PLC_domain"/>
</dbReference>
<protein>
    <recommendedName>
        <fullName evidence="3">1-phosphatidylinositol phosphodiesterase</fullName>
        <ecNumber evidence="2">4.6.1.13</ecNumber>
    </recommendedName>
    <alternativeName>
        <fullName evidence="4">Phosphatidylinositol diacylglycerol-lyase</fullName>
    </alternativeName>
    <alternativeName>
        <fullName evidence="5">Phosphatidylinositol-specific phospholipase C</fullName>
    </alternativeName>
</protein>